<organism evidence="1 2">
    <name type="scientific">Smallanthus sonchifolius</name>
    <dbReference type="NCBI Taxonomy" id="185202"/>
    <lineage>
        <taxon>Eukaryota</taxon>
        <taxon>Viridiplantae</taxon>
        <taxon>Streptophyta</taxon>
        <taxon>Embryophyta</taxon>
        <taxon>Tracheophyta</taxon>
        <taxon>Spermatophyta</taxon>
        <taxon>Magnoliopsida</taxon>
        <taxon>eudicotyledons</taxon>
        <taxon>Gunneridae</taxon>
        <taxon>Pentapetalae</taxon>
        <taxon>asterids</taxon>
        <taxon>campanulids</taxon>
        <taxon>Asterales</taxon>
        <taxon>Asteraceae</taxon>
        <taxon>Asteroideae</taxon>
        <taxon>Heliantheae alliance</taxon>
        <taxon>Millerieae</taxon>
        <taxon>Smallanthus</taxon>
    </lineage>
</organism>
<comment type="caution">
    <text evidence="1">The sequence shown here is derived from an EMBL/GenBank/DDBJ whole genome shotgun (WGS) entry which is preliminary data.</text>
</comment>
<evidence type="ECO:0000313" key="1">
    <source>
        <dbReference type="EMBL" id="KAI3686008.1"/>
    </source>
</evidence>
<reference evidence="2" key="1">
    <citation type="journal article" date="2022" name="Mol. Ecol. Resour.">
        <title>The genomes of chicory, endive, great burdock and yacon provide insights into Asteraceae palaeo-polyploidization history and plant inulin production.</title>
        <authorList>
            <person name="Fan W."/>
            <person name="Wang S."/>
            <person name="Wang H."/>
            <person name="Wang A."/>
            <person name="Jiang F."/>
            <person name="Liu H."/>
            <person name="Zhao H."/>
            <person name="Xu D."/>
            <person name="Zhang Y."/>
        </authorList>
    </citation>
    <scope>NUCLEOTIDE SEQUENCE [LARGE SCALE GENOMIC DNA]</scope>
    <source>
        <strain evidence="2">cv. Yunnan</strain>
    </source>
</reference>
<dbReference type="EMBL" id="CM042044">
    <property type="protein sequence ID" value="KAI3686008.1"/>
    <property type="molecule type" value="Genomic_DNA"/>
</dbReference>
<reference evidence="1 2" key="2">
    <citation type="journal article" date="2022" name="Mol. Ecol. Resour.">
        <title>The genomes of chicory, endive, great burdock and yacon provide insights into Asteraceae paleo-polyploidization history and plant inulin production.</title>
        <authorList>
            <person name="Fan W."/>
            <person name="Wang S."/>
            <person name="Wang H."/>
            <person name="Wang A."/>
            <person name="Jiang F."/>
            <person name="Liu H."/>
            <person name="Zhao H."/>
            <person name="Xu D."/>
            <person name="Zhang Y."/>
        </authorList>
    </citation>
    <scope>NUCLEOTIDE SEQUENCE [LARGE SCALE GENOMIC DNA]</scope>
    <source>
        <strain evidence="2">cv. Yunnan</strain>
        <tissue evidence="1">Leaves</tissue>
    </source>
</reference>
<gene>
    <name evidence="1" type="ORF">L1987_79677</name>
</gene>
<evidence type="ECO:0000313" key="2">
    <source>
        <dbReference type="Proteomes" id="UP001056120"/>
    </source>
</evidence>
<proteinExistence type="predicted"/>
<sequence length="205" mass="22874">MGDERETRRRTAWHSEDSGTNWNGKKWTTGPFKASVRQWRRLKPSWPWGTPPGGPGFPTNGGRPSIFGNVSFKDALVNKGPSSTLRLHEVSGLTKSWRHQSLIGDVVDLDVLGNLMNRLAGLVEFGVELRCLWGLKVLLTFNSSVALRKFIQDKKKYPIWIQETSKCWAPDFIENPMIPPSPSPSPQASSEMSPECTPQPEEGGC</sequence>
<keyword evidence="2" id="KW-1185">Reference proteome</keyword>
<protein>
    <submittedName>
        <fullName evidence="1">Uncharacterized protein</fullName>
    </submittedName>
</protein>
<dbReference type="Proteomes" id="UP001056120">
    <property type="component" value="Linkage Group LG27"/>
</dbReference>
<accession>A0ACB8YKR3</accession>
<name>A0ACB8YKR3_9ASTR</name>